<sequence length="479" mass="53299">MTSLTTETQKIDKGNIVVVDDTPDNLRLLGNILRKEGYKVRLIPNGELALSGIELLRPDLILLDIMMPDMNGYEVCQHLKAREHSRDVPVIFISAINEVSDKVKAFEAGGVDYITKPFQVQEVLARVETHLKIHFLQKNLLEKNQELKVTLEQLTATQNQLVQSEKMAALGQLVAGIAHEINTPLGAIRSSIENITAFFNENLEHLPEVLQTLSPKAQQDLFALCQQSLKQTTGYSNKEKRQAKRALIRQLEADNFTNADTIADTLVDIGIMEGSSPILSFLHTQDGHKVLDLAYQITSVKKSANTIKTATDRAAKVVFALKTYARYDHFGNLVEANIIEGIETVLTLYQNQIKQGIEVIRNYPDSMPSILCYPDELNQVWTNLVHNALQAMNYQGTLTIDVIYESQNLVIHITDSGDGIPPEIQSKIFDPFFTTKPAGQGSGLGLDIVQKIIAKHQGKIEVKSVPSETTFTVCLPMQS</sequence>
<dbReference type="PRINTS" id="PR00344">
    <property type="entry name" value="BCTRLSENSOR"/>
</dbReference>
<keyword evidence="5" id="KW-0902">Two-component regulatory system</keyword>
<evidence type="ECO:0000259" key="7">
    <source>
        <dbReference type="PROSITE" id="PS50109"/>
    </source>
</evidence>
<dbReference type="InterPro" id="IPR004358">
    <property type="entry name" value="Sig_transdc_His_kin-like_C"/>
</dbReference>
<evidence type="ECO:0000259" key="8">
    <source>
        <dbReference type="PROSITE" id="PS50110"/>
    </source>
</evidence>
<dbReference type="GO" id="GO:0000155">
    <property type="term" value="F:phosphorelay sensor kinase activity"/>
    <property type="evidence" value="ECO:0007669"/>
    <property type="project" value="InterPro"/>
</dbReference>
<dbReference type="OrthoDB" id="9773246at2"/>
<protein>
    <recommendedName>
        <fullName evidence="2">histidine kinase</fullName>
        <ecNumber evidence="2">2.7.13.3</ecNumber>
    </recommendedName>
</protein>
<keyword evidence="4" id="KW-0418">Kinase</keyword>
<dbReference type="SMART" id="SM00448">
    <property type="entry name" value="REC"/>
    <property type="match status" value="1"/>
</dbReference>
<dbReference type="InterPro" id="IPR005467">
    <property type="entry name" value="His_kinase_dom"/>
</dbReference>
<proteinExistence type="predicted"/>
<dbReference type="InterPro" id="IPR036890">
    <property type="entry name" value="HATPase_C_sf"/>
</dbReference>
<evidence type="ECO:0000256" key="4">
    <source>
        <dbReference type="ARBA" id="ARBA00022777"/>
    </source>
</evidence>
<dbReference type="SMART" id="SM00387">
    <property type="entry name" value="HATPase_c"/>
    <property type="match status" value="1"/>
</dbReference>
<evidence type="ECO:0000256" key="1">
    <source>
        <dbReference type="ARBA" id="ARBA00000085"/>
    </source>
</evidence>
<comment type="catalytic activity">
    <reaction evidence="1">
        <text>ATP + protein L-histidine = ADP + protein N-phospho-L-histidine.</text>
        <dbReference type="EC" id="2.7.13.3"/>
    </reaction>
</comment>
<keyword evidence="10" id="KW-1185">Reference proteome</keyword>
<dbReference type="InterPro" id="IPR003594">
    <property type="entry name" value="HATPase_dom"/>
</dbReference>
<gene>
    <name evidence="9" type="ORF">M595_1974</name>
</gene>
<feature type="domain" description="Response regulatory" evidence="8">
    <location>
        <begin position="15"/>
        <end position="131"/>
    </location>
</feature>
<dbReference type="PROSITE" id="PS50110">
    <property type="entry name" value="RESPONSE_REGULATORY"/>
    <property type="match status" value="1"/>
</dbReference>
<organism evidence="9 10">
    <name type="scientific">Lyngbya aestuarii BL J</name>
    <dbReference type="NCBI Taxonomy" id="1348334"/>
    <lineage>
        <taxon>Bacteria</taxon>
        <taxon>Bacillati</taxon>
        <taxon>Cyanobacteriota</taxon>
        <taxon>Cyanophyceae</taxon>
        <taxon>Oscillatoriophycideae</taxon>
        <taxon>Oscillatoriales</taxon>
        <taxon>Microcoleaceae</taxon>
        <taxon>Lyngbya</taxon>
    </lineage>
</organism>
<evidence type="ECO:0000313" key="9">
    <source>
        <dbReference type="EMBL" id="ERT07998.1"/>
    </source>
</evidence>
<evidence type="ECO:0000256" key="5">
    <source>
        <dbReference type="ARBA" id="ARBA00023012"/>
    </source>
</evidence>
<accession>U7QJD8</accession>
<name>U7QJD8_9CYAN</name>
<evidence type="ECO:0000256" key="3">
    <source>
        <dbReference type="ARBA" id="ARBA00022553"/>
    </source>
</evidence>
<dbReference type="Pfam" id="PF00512">
    <property type="entry name" value="HisKA"/>
    <property type="match status" value="1"/>
</dbReference>
<dbReference type="CDD" id="cd19920">
    <property type="entry name" value="REC_PA4781-like"/>
    <property type="match status" value="1"/>
</dbReference>
<dbReference type="CDD" id="cd00082">
    <property type="entry name" value="HisKA"/>
    <property type="match status" value="1"/>
</dbReference>
<dbReference type="Pfam" id="PF00072">
    <property type="entry name" value="Response_reg"/>
    <property type="match status" value="1"/>
</dbReference>
<dbReference type="SUPFAM" id="SSF52172">
    <property type="entry name" value="CheY-like"/>
    <property type="match status" value="1"/>
</dbReference>
<dbReference type="EC" id="2.7.13.3" evidence="2"/>
<dbReference type="InterPro" id="IPR001789">
    <property type="entry name" value="Sig_transdc_resp-reg_receiver"/>
</dbReference>
<dbReference type="InterPro" id="IPR003661">
    <property type="entry name" value="HisK_dim/P_dom"/>
</dbReference>
<dbReference type="Gene3D" id="3.40.50.2300">
    <property type="match status" value="1"/>
</dbReference>
<dbReference type="Gene3D" id="1.10.287.130">
    <property type="match status" value="1"/>
</dbReference>
<evidence type="ECO:0000313" key="10">
    <source>
        <dbReference type="Proteomes" id="UP000017127"/>
    </source>
</evidence>
<dbReference type="RefSeq" id="WP_023065761.1">
    <property type="nucleotide sequence ID" value="NZ_AUZM01000015.1"/>
</dbReference>
<feature type="modified residue" description="4-aspartylphosphate" evidence="6">
    <location>
        <position position="64"/>
    </location>
</feature>
<comment type="caution">
    <text evidence="9">The sequence shown here is derived from an EMBL/GenBank/DDBJ whole genome shotgun (WGS) entry which is preliminary data.</text>
</comment>
<evidence type="ECO:0000256" key="2">
    <source>
        <dbReference type="ARBA" id="ARBA00012438"/>
    </source>
</evidence>
<dbReference type="InterPro" id="IPR011006">
    <property type="entry name" value="CheY-like_superfamily"/>
</dbReference>
<dbReference type="InterPro" id="IPR036097">
    <property type="entry name" value="HisK_dim/P_sf"/>
</dbReference>
<dbReference type="SUPFAM" id="SSF55874">
    <property type="entry name" value="ATPase domain of HSP90 chaperone/DNA topoisomerase II/histidine kinase"/>
    <property type="match status" value="1"/>
</dbReference>
<evidence type="ECO:0000256" key="6">
    <source>
        <dbReference type="PROSITE-ProRule" id="PRU00169"/>
    </source>
</evidence>
<dbReference type="PANTHER" id="PTHR43547">
    <property type="entry name" value="TWO-COMPONENT HISTIDINE KINASE"/>
    <property type="match status" value="1"/>
</dbReference>
<keyword evidence="4" id="KW-0808">Transferase</keyword>
<dbReference type="Proteomes" id="UP000017127">
    <property type="component" value="Unassembled WGS sequence"/>
</dbReference>
<dbReference type="AlphaFoldDB" id="U7QJD8"/>
<reference evidence="9 10" key="1">
    <citation type="journal article" date="2013" name="Front. Microbiol.">
        <title>Comparative genomic analyses of the cyanobacterium, Lyngbya aestuarii BL J, a powerful hydrogen producer.</title>
        <authorList>
            <person name="Kothari A."/>
            <person name="Vaughn M."/>
            <person name="Garcia-Pichel F."/>
        </authorList>
    </citation>
    <scope>NUCLEOTIDE SEQUENCE [LARGE SCALE GENOMIC DNA]</scope>
    <source>
        <strain evidence="9 10">BL J</strain>
    </source>
</reference>
<dbReference type="PANTHER" id="PTHR43547:SF2">
    <property type="entry name" value="HYBRID SIGNAL TRANSDUCTION HISTIDINE KINASE C"/>
    <property type="match status" value="1"/>
</dbReference>
<feature type="domain" description="Histidine kinase" evidence="7">
    <location>
        <begin position="305"/>
        <end position="479"/>
    </location>
</feature>
<dbReference type="EMBL" id="AUZM01000015">
    <property type="protein sequence ID" value="ERT07998.1"/>
    <property type="molecule type" value="Genomic_DNA"/>
</dbReference>
<dbReference type="SUPFAM" id="SSF47384">
    <property type="entry name" value="Homodimeric domain of signal transducing histidine kinase"/>
    <property type="match status" value="1"/>
</dbReference>
<keyword evidence="3 6" id="KW-0597">Phosphoprotein</keyword>
<dbReference type="PROSITE" id="PS50109">
    <property type="entry name" value="HIS_KIN"/>
    <property type="match status" value="1"/>
</dbReference>
<dbReference type="Pfam" id="PF02518">
    <property type="entry name" value="HATPase_c"/>
    <property type="match status" value="1"/>
</dbReference>
<dbReference type="Gene3D" id="3.30.565.10">
    <property type="entry name" value="Histidine kinase-like ATPase, C-terminal domain"/>
    <property type="match status" value="1"/>
</dbReference>